<protein>
    <submittedName>
        <fullName evidence="2">HlyD family efflux transporter periplasmic adaptor subunit</fullName>
    </submittedName>
</protein>
<evidence type="ECO:0000313" key="2">
    <source>
        <dbReference type="EMBL" id="KAB7741361.1"/>
    </source>
</evidence>
<sequence>MRMLGLAAAGVALAVVVAGYGWWKWSHPGLPDGIAETNGRIEAEQVQVAAKTPGRVMEVLAEEGDFVKAGAVLAKMDTRDTKAQLLQAQAQLVAAQRAKEEAVAAVAQRDAQRTLYRRQFNRVARLNKSGYASNDQLDQMRAQRDAGDAGYNAAVASVNQAAASIEAAKAAVQQIQTVLEDAILVAPRSGRVQYKLIQPGEVVGAGTAILTLLDVSDVYMTVFLPAKMAGGVRLGDEARLVLDPAPQYVIPANVTFVATDAQFTPKSVETSDEREKLMFRIKLNVNRDLLMRYATVVKTGVRGVAYVRYRQGVEWPATLAVKLPDEPR</sequence>
<dbReference type="EMBL" id="WESC01000004">
    <property type="protein sequence ID" value="KAB7741361.1"/>
    <property type="molecule type" value="Genomic_DNA"/>
</dbReference>
<evidence type="ECO:0000259" key="1">
    <source>
        <dbReference type="Pfam" id="PF25917"/>
    </source>
</evidence>
<dbReference type="SUPFAM" id="SSF111369">
    <property type="entry name" value="HlyD-like secretion proteins"/>
    <property type="match status" value="1"/>
</dbReference>
<dbReference type="AlphaFoldDB" id="A0A6N6VJW6"/>
<feature type="domain" description="Multidrug resistance protein MdtA-like barrel-sandwich hybrid" evidence="1">
    <location>
        <begin position="44"/>
        <end position="208"/>
    </location>
</feature>
<dbReference type="GO" id="GO:0005886">
    <property type="term" value="C:plasma membrane"/>
    <property type="evidence" value="ECO:0007669"/>
    <property type="project" value="TreeGrafter"/>
</dbReference>
<reference evidence="2 3" key="1">
    <citation type="submission" date="2019-09" db="EMBL/GenBank/DDBJ databases">
        <title>Parvibaculum sedimenti sp. nov., isolated from sediment.</title>
        <authorList>
            <person name="Wang Y."/>
        </authorList>
    </citation>
    <scope>NUCLEOTIDE SEQUENCE [LARGE SCALE GENOMIC DNA]</scope>
    <source>
        <strain evidence="2 3">HXT-9</strain>
    </source>
</reference>
<organism evidence="2 3">
    <name type="scientific">Parvibaculum sedimenti</name>
    <dbReference type="NCBI Taxonomy" id="2608632"/>
    <lineage>
        <taxon>Bacteria</taxon>
        <taxon>Pseudomonadati</taxon>
        <taxon>Pseudomonadota</taxon>
        <taxon>Alphaproteobacteria</taxon>
        <taxon>Hyphomicrobiales</taxon>
        <taxon>Parvibaculaceae</taxon>
        <taxon>Parvibaculum</taxon>
    </lineage>
</organism>
<dbReference type="Proteomes" id="UP000468901">
    <property type="component" value="Unassembled WGS sequence"/>
</dbReference>
<gene>
    <name evidence="2" type="ORF">F2P47_06230</name>
</gene>
<evidence type="ECO:0000313" key="3">
    <source>
        <dbReference type="Proteomes" id="UP000468901"/>
    </source>
</evidence>
<dbReference type="InterPro" id="IPR058625">
    <property type="entry name" value="MdtA-like_BSH"/>
</dbReference>
<name>A0A6N6VJW6_9HYPH</name>
<dbReference type="Gene3D" id="2.40.30.170">
    <property type="match status" value="1"/>
</dbReference>
<proteinExistence type="predicted"/>
<dbReference type="PANTHER" id="PTHR30438:SF2">
    <property type="entry name" value="MEMBRANE PROTEIN"/>
    <property type="match status" value="1"/>
</dbReference>
<keyword evidence="3" id="KW-1185">Reference proteome</keyword>
<dbReference type="Pfam" id="PF25917">
    <property type="entry name" value="BSH_RND"/>
    <property type="match status" value="1"/>
</dbReference>
<dbReference type="Gene3D" id="1.10.287.470">
    <property type="entry name" value="Helix hairpin bin"/>
    <property type="match status" value="1"/>
</dbReference>
<comment type="caution">
    <text evidence="2">The sequence shown here is derived from an EMBL/GenBank/DDBJ whole genome shotgun (WGS) entry which is preliminary data.</text>
</comment>
<accession>A0A6N6VJW6</accession>
<dbReference type="Gene3D" id="2.40.50.100">
    <property type="match status" value="1"/>
</dbReference>
<dbReference type="PANTHER" id="PTHR30438">
    <property type="entry name" value="36 KDA ANTIGEN-RELATED"/>
    <property type="match status" value="1"/>
</dbReference>